<dbReference type="Proteomes" id="UP000422648">
    <property type="component" value="Segment"/>
</dbReference>
<keyword evidence="2" id="KW-1185">Reference proteome</keyword>
<evidence type="ECO:0000313" key="2">
    <source>
        <dbReference type="Proteomes" id="UP000422648"/>
    </source>
</evidence>
<organism evidence="1 2">
    <name type="scientific">Tenacibaculum phage PTm1</name>
    <dbReference type="NCBI Taxonomy" id="2547425"/>
    <lineage>
        <taxon>Viruses</taxon>
        <taxon>Duplodnaviria</taxon>
        <taxon>Heunggongvirae</taxon>
        <taxon>Uroviricota</taxon>
        <taxon>Caudoviricetes</taxon>
        <taxon>Shirahamavirus</taxon>
        <taxon>Shirahamavirus PTm1</taxon>
    </lineage>
</organism>
<accession>A0A5S9HX98</accession>
<reference evidence="1 2" key="1">
    <citation type="journal article" date="2019" name="Arch. Virol.">
        <title>A novel jumbo Tenacibaculum maritimum lytic phage with head-fiber-like appendages.</title>
        <authorList>
            <person name="Kawato Y."/>
            <person name="Istiqomah I."/>
            <person name="Gaafar A.Y."/>
            <person name="Hanaoka M."/>
            <person name="Ishimaru K."/>
            <person name="Yasuike M."/>
            <person name="Nishiki I."/>
            <person name="Nakamura Y."/>
            <person name="Fujiwara A."/>
            <person name="Nakai T."/>
        </authorList>
    </citation>
    <scope>NUCLEOTIDE SEQUENCE [LARGE SCALE GENOMIC DNA]</scope>
    <source>
        <strain evidence="1 2">PTm1</strain>
    </source>
</reference>
<dbReference type="KEGG" id="vg:55802836"/>
<evidence type="ECO:0000313" key="1">
    <source>
        <dbReference type="EMBL" id="BBI90423.1"/>
    </source>
</evidence>
<dbReference type="GeneID" id="55802836"/>
<proteinExistence type="predicted"/>
<sequence>MATGNSTVARFDYPLIFNITQPAPIDSRFTISSVSNLATELPSGVRYKGLIVWVEDVKTFYYFKDGILDTNFIVFTLGSAGVTKFIYNAPDPITNGELFNHGLNTEEFTIGFILNNKPVIIDYELLPYDASNPTHHLNNIKLMPPIGYTIPMGLKIIMMY</sequence>
<protein>
    <submittedName>
        <fullName evidence="1">Uncharacterized protein</fullName>
    </submittedName>
</protein>
<dbReference type="EMBL" id="AP019524">
    <property type="protein sequence ID" value="BBI90423.1"/>
    <property type="molecule type" value="Genomic_DNA"/>
</dbReference>
<name>A0A5S9HX98_9CAUD</name>
<dbReference type="RefSeq" id="YP_009873715.1">
    <property type="nucleotide sequence ID" value="NC_049340.1"/>
</dbReference>